<name>J9FJC2_9ZZZZ</name>
<proteinExistence type="predicted"/>
<reference evidence="1" key="1">
    <citation type="journal article" date="2012" name="PLoS ONE">
        <title>Gene sets for utilization of primary and secondary nutrition supplies in the distal gut of endangered iberian lynx.</title>
        <authorList>
            <person name="Alcaide M."/>
            <person name="Messina E."/>
            <person name="Richter M."/>
            <person name="Bargiela R."/>
            <person name="Peplies J."/>
            <person name="Huws S.A."/>
            <person name="Newbold C.J."/>
            <person name="Golyshin P.N."/>
            <person name="Simon M.A."/>
            <person name="Lopez G."/>
            <person name="Yakimov M.M."/>
            <person name="Ferrer M."/>
        </authorList>
    </citation>
    <scope>NUCLEOTIDE SEQUENCE</scope>
</reference>
<organism evidence="1">
    <name type="scientific">gut metagenome</name>
    <dbReference type="NCBI Taxonomy" id="749906"/>
    <lineage>
        <taxon>unclassified sequences</taxon>
        <taxon>metagenomes</taxon>
        <taxon>organismal metagenomes</taxon>
    </lineage>
</organism>
<accession>J9FJC2</accession>
<dbReference type="AlphaFoldDB" id="J9FJC2"/>
<gene>
    <name evidence="1" type="ORF">EVA_16888</name>
</gene>
<protein>
    <submittedName>
        <fullName evidence="1">Uncharacterized protein</fullName>
    </submittedName>
</protein>
<dbReference type="EMBL" id="AMCI01006054">
    <property type="protein sequence ID" value="EJW95006.1"/>
    <property type="molecule type" value="Genomic_DNA"/>
</dbReference>
<comment type="caution">
    <text evidence="1">The sequence shown here is derived from an EMBL/GenBank/DDBJ whole genome shotgun (WGS) entry which is preliminary data.</text>
</comment>
<sequence>MSKCFKCLFNRCRKSIVSNVRFCHQPNSICIKPGFFFCIVLIERCNMISTSRRPVMGYVAKFIGKSFLQLF</sequence>
<evidence type="ECO:0000313" key="1">
    <source>
        <dbReference type="EMBL" id="EJW95006.1"/>
    </source>
</evidence>